<proteinExistence type="predicted"/>
<reference evidence="2 3" key="1">
    <citation type="submission" date="2018-12" db="EMBL/GenBank/DDBJ databases">
        <authorList>
            <person name="Li K."/>
        </authorList>
    </citation>
    <scope>NUCLEOTIDE SEQUENCE [LARGE SCALE GENOMIC DNA]</scope>
    <source>
        <strain evidence="3">CR22</strain>
    </source>
</reference>
<evidence type="ECO:0000313" key="2">
    <source>
        <dbReference type="EMBL" id="AZP14889.1"/>
    </source>
</evidence>
<keyword evidence="1" id="KW-0812">Transmembrane</keyword>
<dbReference type="AlphaFoldDB" id="A0A3Q9BW54"/>
<keyword evidence="3" id="KW-1185">Reference proteome</keyword>
<dbReference type="Proteomes" id="UP000280197">
    <property type="component" value="Chromosome"/>
</dbReference>
<evidence type="ECO:0000313" key="3">
    <source>
        <dbReference type="Proteomes" id="UP000280197"/>
    </source>
</evidence>
<dbReference type="EMBL" id="CP034463">
    <property type="protein sequence ID" value="AZP14889.1"/>
    <property type="molecule type" value="Genomic_DNA"/>
</dbReference>
<protein>
    <submittedName>
        <fullName evidence="2">Uncharacterized protein</fullName>
    </submittedName>
</protein>
<dbReference type="KEGG" id="saqu:EJC51_01220"/>
<evidence type="ECO:0000256" key="1">
    <source>
        <dbReference type="SAM" id="Phobius"/>
    </source>
</evidence>
<dbReference type="RefSeq" id="WP_126269276.1">
    <property type="nucleotide sequence ID" value="NZ_CP034463.1"/>
</dbReference>
<keyword evidence="1" id="KW-0472">Membrane</keyword>
<organism evidence="2 3">
    <name type="scientific">Streptomyces aquilus</name>
    <dbReference type="NCBI Taxonomy" id="2548456"/>
    <lineage>
        <taxon>Bacteria</taxon>
        <taxon>Bacillati</taxon>
        <taxon>Actinomycetota</taxon>
        <taxon>Actinomycetes</taxon>
        <taxon>Kitasatosporales</taxon>
        <taxon>Streptomycetaceae</taxon>
        <taxon>Streptomyces</taxon>
    </lineage>
</organism>
<sequence length="59" mass="6329">MAEHSDYGDAVPDGSTIWSVQRVVKRFRNGPEGSIVFYGTALGLTDASAGAAAGFRRRR</sequence>
<name>A0A3Q9BW54_9ACTN</name>
<accession>A0A3Q9BW54</accession>
<keyword evidence="1" id="KW-1133">Transmembrane helix</keyword>
<feature type="transmembrane region" description="Helical" evidence="1">
    <location>
        <begin position="35"/>
        <end position="55"/>
    </location>
</feature>
<gene>
    <name evidence="2" type="ORF">EJC51_01220</name>
</gene>